<dbReference type="Proteomes" id="UP000828390">
    <property type="component" value="Unassembled WGS sequence"/>
</dbReference>
<organism evidence="2 3">
    <name type="scientific">Dreissena polymorpha</name>
    <name type="common">Zebra mussel</name>
    <name type="synonym">Mytilus polymorpha</name>
    <dbReference type="NCBI Taxonomy" id="45954"/>
    <lineage>
        <taxon>Eukaryota</taxon>
        <taxon>Metazoa</taxon>
        <taxon>Spiralia</taxon>
        <taxon>Lophotrochozoa</taxon>
        <taxon>Mollusca</taxon>
        <taxon>Bivalvia</taxon>
        <taxon>Autobranchia</taxon>
        <taxon>Heteroconchia</taxon>
        <taxon>Euheterodonta</taxon>
        <taxon>Imparidentia</taxon>
        <taxon>Neoheterodontei</taxon>
        <taxon>Myida</taxon>
        <taxon>Dreissenoidea</taxon>
        <taxon>Dreissenidae</taxon>
        <taxon>Dreissena</taxon>
    </lineage>
</organism>
<name>A0A9D4HHT8_DREPO</name>
<evidence type="ECO:0000313" key="3">
    <source>
        <dbReference type="Proteomes" id="UP000828390"/>
    </source>
</evidence>
<accession>A0A9D4HHT8</accession>
<dbReference type="OrthoDB" id="110174at2759"/>
<dbReference type="AlphaFoldDB" id="A0A9D4HHT8"/>
<dbReference type="EMBL" id="JAIWYP010000013">
    <property type="protein sequence ID" value="KAH3719645.1"/>
    <property type="molecule type" value="Genomic_DNA"/>
</dbReference>
<keyword evidence="1" id="KW-0812">Transmembrane</keyword>
<evidence type="ECO:0008006" key="4">
    <source>
        <dbReference type="Google" id="ProtNLM"/>
    </source>
</evidence>
<reference evidence="2" key="2">
    <citation type="submission" date="2020-11" db="EMBL/GenBank/DDBJ databases">
        <authorList>
            <person name="McCartney M.A."/>
            <person name="Auch B."/>
            <person name="Kono T."/>
            <person name="Mallez S."/>
            <person name="Becker A."/>
            <person name="Gohl D.M."/>
            <person name="Silverstein K.A.T."/>
            <person name="Koren S."/>
            <person name="Bechman K.B."/>
            <person name="Herman A."/>
            <person name="Abrahante J.E."/>
            <person name="Garbe J."/>
        </authorList>
    </citation>
    <scope>NUCLEOTIDE SEQUENCE</scope>
    <source>
        <strain evidence="2">Duluth1</strain>
        <tissue evidence="2">Whole animal</tissue>
    </source>
</reference>
<protein>
    <recommendedName>
        <fullName evidence="4">Transmembrane protein 177</fullName>
    </recommendedName>
</protein>
<sequence length="337" mass="38379">MIGQLSRAQRNLLISGGLMAGWVAGTLVPNTAGVKWLRDLVAANIGLFKEIRLEPRTHELLQEVIADINASRSTPVQSDKLDFRLTNRLYPNYNFKGCSKLTGAIIDLPIGMRQNARDVFYIHCMLEIKDHLIHTSLLERDEKKFLLAEAILYTEDNYILFRCLFGALLVATVSGIVHYIGAFAAKQLAMFSDVGPLIFSPDAIRAGLFRKERWSIHLLRAVHYLSVMSVVCTGVCVYWLGRGMYATRQEEKVVEQVTRLGPAYVKGGADYYNKRILTNKIRREVLNEMLLFDRDGNYSPERLGNRYFPKTLPLTVKWQMYLDKLKQLNAAEAKTWS</sequence>
<evidence type="ECO:0000313" key="2">
    <source>
        <dbReference type="EMBL" id="KAH3719645.1"/>
    </source>
</evidence>
<comment type="caution">
    <text evidence="2">The sequence shown here is derived from an EMBL/GenBank/DDBJ whole genome shotgun (WGS) entry which is preliminary data.</text>
</comment>
<feature type="transmembrane region" description="Helical" evidence="1">
    <location>
        <begin position="221"/>
        <end position="240"/>
    </location>
</feature>
<proteinExistence type="predicted"/>
<keyword evidence="1" id="KW-0472">Membrane</keyword>
<gene>
    <name evidence="2" type="ORF">DPMN_062495</name>
</gene>
<evidence type="ECO:0000256" key="1">
    <source>
        <dbReference type="SAM" id="Phobius"/>
    </source>
</evidence>
<reference evidence="2" key="1">
    <citation type="journal article" date="2019" name="bioRxiv">
        <title>The Genome of the Zebra Mussel, Dreissena polymorpha: A Resource for Invasive Species Research.</title>
        <authorList>
            <person name="McCartney M.A."/>
            <person name="Auch B."/>
            <person name="Kono T."/>
            <person name="Mallez S."/>
            <person name="Zhang Y."/>
            <person name="Obille A."/>
            <person name="Becker A."/>
            <person name="Abrahante J.E."/>
            <person name="Garbe J."/>
            <person name="Badalamenti J.P."/>
            <person name="Herman A."/>
            <person name="Mangelson H."/>
            <person name="Liachko I."/>
            <person name="Sullivan S."/>
            <person name="Sone E.D."/>
            <person name="Koren S."/>
            <person name="Silverstein K.A.T."/>
            <person name="Beckman K.B."/>
            <person name="Gohl D.M."/>
        </authorList>
    </citation>
    <scope>NUCLEOTIDE SEQUENCE</scope>
    <source>
        <strain evidence="2">Duluth1</strain>
        <tissue evidence="2">Whole animal</tissue>
    </source>
</reference>
<keyword evidence="1" id="KW-1133">Transmembrane helix</keyword>
<keyword evidence="3" id="KW-1185">Reference proteome</keyword>
<feature type="transmembrane region" description="Helical" evidence="1">
    <location>
        <begin position="159"/>
        <end position="181"/>
    </location>
</feature>